<dbReference type="InterPro" id="IPR010916">
    <property type="entry name" value="TonB_box_CS"/>
</dbReference>
<evidence type="ECO:0000313" key="11">
    <source>
        <dbReference type="EMBL" id="MBT0773007.1"/>
    </source>
</evidence>
<comment type="similarity">
    <text evidence="4 10">Belongs to the polysaccharide lyase 3 family.</text>
</comment>
<feature type="chain" id="PRO_5044968879" description="Pectate lyase" evidence="10">
    <location>
        <begin position="40"/>
        <end position="279"/>
    </location>
</feature>
<comment type="caution">
    <text evidence="11">The sequence shown here is derived from an EMBL/GenBank/DDBJ whole genome shotgun (WGS) entry which is preliminary data.</text>
</comment>
<dbReference type="Gene3D" id="2.160.20.10">
    <property type="entry name" value="Single-stranded right-handed beta-helix, Pectin lyase-like"/>
    <property type="match status" value="1"/>
</dbReference>
<keyword evidence="8 10" id="KW-0106">Calcium</keyword>
<evidence type="ECO:0000256" key="9">
    <source>
        <dbReference type="ARBA" id="ARBA00023239"/>
    </source>
</evidence>
<accession>A0ABS5TPJ6</accession>
<dbReference type="InterPro" id="IPR012334">
    <property type="entry name" value="Pectin_lyas_fold"/>
</dbReference>
<organism evidence="11 12">
    <name type="scientific">Kineosporia corallincola</name>
    <dbReference type="NCBI Taxonomy" id="2835133"/>
    <lineage>
        <taxon>Bacteria</taxon>
        <taxon>Bacillati</taxon>
        <taxon>Actinomycetota</taxon>
        <taxon>Actinomycetes</taxon>
        <taxon>Kineosporiales</taxon>
        <taxon>Kineosporiaceae</taxon>
        <taxon>Kineosporia</taxon>
    </lineage>
</organism>
<name>A0ABS5TPJ6_9ACTN</name>
<dbReference type="EC" id="4.2.2.2" evidence="5 10"/>
<evidence type="ECO:0000256" key="5">
    <source>
        <dbReference type="ARBA" id="ARBA00012272"/>
    </source>
</evidence>
<dbReference type="PROSITE" id="PS00430">
    <property type="entry name" value="TONB_DEPENDENT_REC_1"/>
    <property type="match status" value="1"/>
</dbReference>
<evidence type="ECO:0000256" key="6">
    <source>
        <dbReference type="ARBA" id="ARBA00022525"/>
    </source>
</evidence>
<protein>
    <recommendedName>
        <fullName evidence="5 10">Pectate lyase</fullName>
        <ecNumber evidence="5 10">4.2.2.2</ecNumber>
    </recommendedName>
</protein>
<dbReference type="InterPro" id="IPR004898">
    <property type="entry name" value="Pectate_lyase_PlyH/PlyE-like"/>
</dbReference>
<comment type="cofactor">
    <cofactor evidence="2 10">
        <name>Ca(2+)</name>
        <dbReference type="ChEBI" id="CHEBI:29108"/>
    </cofactor>
</comment>
<gene>
    <name evidence="11" type="ORF">KIH74_28955</name>
</gene>
<sequence>MQSQRKHFLTSRRARRTAAFSAAALALAGLIAGASLASATEADDTTTTSTAATATWPTATGEVEVDETIQVSGTFDGDLQQYSGVSDGGQEEGQDPLFEVADGGTIKNVIIGSPAADGIHCYGTCTIENVWWLDVGEDAATQKGTISGQVMTVTGGGARGASDKVFQHNGPGTMNISDFEVDDFGKLYRSCGNCSSQYQRTVNISDVTVIAPGKTLVGINTNYGDRATLSNITIVGDDDADISICDRYTGNDDGDEPEKTGSGADGTYCVYDDSDISYE</sequence>
<comment type="catalytic activity">
    <reaction evidence="1 10">
        <text>Eliminative cleavage of (1-&gt;4)-alpha-D-galacturonan to give oligosaccharides with 4-deoxy-alpha-D-galact-4-enuronosyl groups at their non-reducing ends.</text>
        <dbReference type="EC" id="4.2.2.2"/>
    </reaction>
</comment>
<dbReference type="EMBL" id="JAHBAY010000015">
    <property type="protein sequence ID" value="MBT0773007.1"/>
    <property type="molecule type" value="Genomic_DNA"/>
</dbReference>
<evidence type="ECO:0000256" key="2">
    <source>
        <dbReference type="ARBA" id="ARBA00001913"/>
    </source>
</evidence>
<evidence type="ECO:0000256" key="3">
    <source>
        <dbReference type="ARBA" id="ARBA00004613"/>
    </source>
</evidence>
<feature type="signal peptide" evidence="10">
    <location>
        <begin position="1"/>
        <end position="39"/>
    </location>
</feature>
<comment type="function">
    <text evidence="10">Catalyzes the depolymerization of both polygalacturonate and pectins of methyl esterification degree from 22 to 89%, with an endo mode of action. In contrast to the majority of pectate lyases, displays high activity on highly methylated pectins.</text>
</comment>
<dbReference type="InterPro" id="IPR011050">
    <property type="entry name" value="Pectin_lyase_fold/virulence"/>
</dbReference>
<evidence type="ECO:0000256" key="7">
    <source>
        <dbReference type="ARBA" id="ARBA00022729"/>
    </source>
</evidence>
<dbReference type="GO" id="GO:0016829">
    <property type="term" value="F:lyase activity"/>
    <property type="evidence" value="ECO:0007669"/>
    <property type="project" value="UniProtKB-KW"/>
</dbReference>
<keyword evidence="12" id="KW-1185">Reference proteome</keyword>
<keyword evidence="7 10" id="KW-0732">Signal</keyword>
<evidence type="ECO:0000256" key="8">
    <source>
        <dbReference type="ARBA" id="ARBA00022837"/>
    </source>
</evidence>
<evidence type="ECO:0000313" key="12">
    <source>
        <dbReference type="Proteomes" id="UP001197247"/>
    </source>
</evidence>
<dbReference type="SUPFAM" id="SSF51126">
    <property type="entry name" value="Pectin lyase-like"/>
    <property type="match status" value="1"/>
</dbReference>
<keyword evidence="6 10" id="KW-0964">Secreted</keyword>
<evidence type="ECO:0000256" key="10">
    <source>
        <dbReference type="RuleBase" id="RU367009"/>
    </source>
</evidence>
<proteinExistence type="inferred from homology"/>
<reference evidence="11 12" key="1">
    <citation type="submission" date="2021-05" db="EMBL/GenBank/DDBJ databases">
        <title>Kineosporia and Streptomyces sp. nov. two new marine actinobacteria isolated from Coral.</title>
        <authorList>
            <person name="Buangrab K."/>
            <person name="Sutthacheep M."/>
            <person name="Yeemin T."/>
            <person name="Harunari E."/>
            <person name="Igarashi Y."/>
            <person name="Kanchanasin P."/>
            <person name="Tanasupawat S."/>
            <person name="Phongsopitanun W."/>
        </authorList>
    </citation>
    <scope>NUCLEOTIDE SEQUENCE [LARGE SCALE GENOMIC DNA]</scope>
    <source>
        <strain evidence="11 12">J2-2</strain>
    </source>
</reference>
<dbReference type="Proteomes" id="UP001197247">
    <property type="component" value="Unassembled WGS sequence"/>
</dbReference>
<comment type="subcellular location">
    <subcellularLocation>
        <location evidence="3 10">Secreted</location>
    </subcellularLocation>
</comment>
<dbReference type="PANTHER" id="PTHR33407:SF9">
    <property type="entry name" value="PECTATE LYASE F-RELATED"/>
    <property type="match status" value="1"/>
</dbReference>
<evidence type="ECO:0000256" key="1">
    <source>
        <dbReference type="ARBA" id="ARBA00000695"/>
    </source>
</evidence>
<dbReference type="PANTHER" id="PTHR33407">
    <property type="entry name" value="PECTATE LYASE F-RELATED"/>
    <property type="match status" value="1"/>
</dbReference>
<keyword evidence="9 10" id="KW-0456">Lyase</keyword>
<dbReference type="Pfam" id="PF03211">
    <property type="entry name" value="Pectate_lyase"/>
    <property type="match status" value="1"/>
</dbReference>
<evidence type="ECO:0000256" key="4">
    <source>
        <dbReference type="ARBA" id="ARBA00006463"/>
    </source>
</evidence>
<dbReference type="RefSeq" id="WP_214159549.1">
    <property type="nucleotide sequence ID" value="NZ_JAHBAY010000015.1"/>
</dbReference>